<organism evidence="2">
    <name type="scientific">Candidatus Kentrum sp. DK</name>
    <dbReference type="NCBI Taxonomy" id="2126562"/>
    <lineage>
        <taxon>Bacteria</taxon>
        <taxon>Pseudomonadati</taxon>
        <taxon>Pseudomonadota</taxon>
        <taxon>Gammaproteobacteria</taxon>
        <taxon>Candidatus Kentrum</taxon>
    </lineage>
</organism>
<dbReference type="AlphaFoldDB" id="A0A450SAV5"/>
<sequence length="783" mass="82540">MLNSFATSLARRFSPKNILPQKGRNRLFEGLPEAVAIADWRESRKNFGMGMKRRRFAGGKFRPWRGNRKQDSAETLLLAPPREHRLPGFGGIHFETLEPRLLLSADIAYMAEANVSVDLMLRLTTDAGAPILQLIDNNAAEGQNPLIREQLLADTTLVTITGSDLDDSLAFDLDMGFDLGGFLITFDGGGGSDTLRDAGGGSDTTWNITGDGAGTVSNTVDADDPTDSQRYSLAFSSVENLIGAINNADTFELEAAGSIDSIDGGAMGDDVLAMGDEGFGIVTHVATGSDAGSVDRDGDILSYVGIEFATPATDTLMTSLEQAADQVDEARTRMESWPLMGRDIGVIDQSLGEWLDLGTLFSVGDYVERYLHPALHPDADPTGDASGDDSIPPGDYSSTHDVPTWNGLAGYLGQYWIDGALSDTGLAGNGEDTPLSITAAGDMLTIAYADMLSRSDEMVIGIDEYLTPLGVTAPDDLKLTTNTTLDVAFSLTVDTSGEMPSVGFELGKLDVGVTGEADEIALGAALGPLALSMGDAVDGYGRVLLDLGGSISLADGVPAFAFATDEEGNTRNRLEADLPIHARLGEHLLSLPSAGVPRVTLSGGLLPEAGNPLRFATENFDHLLDLENFDAVKVADMLPGVLAWFTDIIGDSSLLAQEIPFLGGVTVGDALRFDTAFAEQSGLLTAFDDPENLTLEGLLDALQESGVISGPDAVGFDADSRALTVSLAFSTTSHLDTHLDFSDLDLAGSLASLTADAAPGSTPPMAVAWISSWISMEKPVRRA</sequence>
<gene>
    <name evidence="2" type="ORF">BECKDK2373C_GA0170839_10252</name>
</gene>
<reference evidence="2" key="1">
    <citation type="submission" date="2019-02" db="EMBL/GenBank/DDBJ databases">
        <authorList>
            <person name="Gruber-Vodicka R. H."/>
            <person name="Seah K. B. B."/>
        </authorList>
    </citation>
    <scope>NUCLEOTIDE SEQUENCE</scope>
    <source>
        <strain evidence="2">BECK_DK161</strain>
    </source>
</reference>
<dbReference type="EMBL" id="CAADEY010000025">
    <property type="protein sequence ID" value="VFJ49323.1"/>
    <property type="molecule type" value="Genomic_DNA"/>
</dbReference>
<proteinExistence type="predicted"/>
<protein>
    <recommendedName>
        <fullName evidence="3">LEPR-XLL domain-containing protein</fullName>
    </recommendedName>
</protein>
<name>A0A450SAV5_9GAMM</name>
<evidence type="ECO:0000313" key="2">
    <source>
        <dbReference type="EMBL" id="VFJ49323.1"/>
    </source>
</evidence>
<accession>A0A450SAV5</accession>
<dbReference type="NCBIfam" id="NF012209">
    <property type="entry name" value="LEPR-8K"/>
    <property type="match status" value="1"/>
</dbReference>
<evidence type="ECO:0000256" key="1">
    <source>
        <dbReference type="SAM" id="MobiDB-lite"/>
    </source>
</evidence>
<feature type="region of interest" description="Disordered" evidence="1">
    <location>
        <begin position="378"/>
        <end position="399"/>
    </location>
</feature>
<evidence type="ECO:0008006" key="3">
    <source>
        <dbReference type="Google" id="ProtNLM"/>
    </source>
</evidence>
<dbReference type="InterPro" id="IPR053786">
    <property type="entry name" value="LEPRxLL_CS"/>
</dbReference>